<organism evidence="4 5">
    <name type="scientific">Clostridium amylolyticum</name>
    <dbReference type="NCBI Taxonomy" id="1121298"/>
    <lineage>
        <taxon>Bacteria</taxon>
        <taxon>Bacillati</taxon>
        <taxon>Bacillota</taxon>
        <taxon>Clostridia</taxon>
        <taxon>Eubacteriales</taxon>
        <taxon>Clostridiaceae</taxon>
        <taxon>Clostridium</taxon>
    </lineage>
</organism>
<feature type="domain" description="Carbohydrate kinase PfkB" evidence="3">
    <location>
        <begin position="131"/>
        <end position="266"/>
    </location>
</feature>
<accession>A0A1M6KDR7</accession>
<dbReference type="GO" id="GO:0016301">
    <property type="term" value="F:kinase activity"/>
    <property type="evidence" value="ECO:0007669"/>
    <property type="project" value="UniProtKB-KW"/>
</dbReference>
<dbReference type="SUPFAM" id="SSF52309">
    <property type="entry name" value="N-(deoxy)ribosyltransferase-like"/>
    <property type="match status" value="1"/>
</dbReference>
<dbReference type="InterPro" id="IPR029056">
    <property type="entry name" value="Ribokinase-like"/>
</dbReference>
<dbReference type="OrthoDB" id="397706at2"/>
<dbReference type="PANTHER" id="PTHR10584">
    <property type="entry name" value="SUGAR KINASE"/>
    <property type="match status" value="1"/>
</dbReference>
<keyword evidence="1" id="KW-0808">Transferase</keyword>
<keyword evidence="5" id="KW-1185">Reference proteome</keyword>
<dbReference type="SUPFAM" id="SSF53613">
    <property type="entry name" value="Ribokinase-like"/>
    <property type="match status" value="1"/>
</dbReference>
<dbReference type="Proteomes" id="UP000184080">
    <property type="component" value="Unassembled WGS sequence"/>
</dbReference>
<reference evidence="4 5" key="1">
    <citation type="submission" date="2016-11" db="EMBL/GenBank/DDBJ databases">
        <authorList>
            <person name="Jaros S."/>
            <person name="Januszkiewicz K."/>
            <person name="Wedrychowicz H."/>
        </authorList>
    </citation>
    <scope>NUCLEOTIDE SEQUENCE [LARGE SCALE GENOMIC DNA]</scope>
    <source>
        <strain evidence="4 5">DSM 21864</strain>
    </source>
</reference>
<evidence type="ECO:0000256" key="2">
    <source>
        <dbReference type="ARBA" id="ARBA00022777"/>
    </source>
</evidence>
<dbReference type="RefSeq" id="WP_073009233.1">
    <property type="nucleotide sequence ID" value="NZ_FQZO01000006.1"/>
</dbReference>
<proteinExistence type="predicted"/>
<dbReference type="InterPro" id="IPR011611">
    <property type="entry name" value="PfkB_dom"/>
</dbReference>
<sequence>MSLAVYGEIALDLLVHSNNDIYNRCGGAGLYASIAAAKQDMKVEFLTVYNSEILDYQIFIWNSIGVTLDHALKNEEYELPKYLVTGYRNYEHKISRPMSFFKNNYNYYPEIPKKSQAILIFPIGHTIPLYMCEYAQNNNILVFLDPKPNEISINEAKKALKYTDILLVNEDEAMLLSNSRNIKDAINILSKERIKHIVIKRGIRGCILISEDRKITKIPSFRSNAICTLGSGDVFDGALAATFLETKDIVYSIEVASCLAASFIEKFEIERMPNKLAIKLELKERKRNSINKTKEVVAYLAGPFFSEQELYWVNYVKQMLELRKIKVLSPFHSNGIVKLDSTYEERKRVFNLDIELLEKANIVIALIDHNDPGTYFEMGYALKKGVPIIGYKTSVGGLNNMISCGCSAIVSNIDNLIEEVEKYVQ</sequence>
<dbReference type="Gene3D" id="3.40.50.450">
    <property type="match status" value="1"/>
</dbReference>
<dbReference type="STRING" id="1121298.SAMN05444401_3320"/>
<dbReference type="Pfam" id="PF05014">
    <property type="entry name" value="Nuc_deoxyrib_tr"/>
    <property type="match status" value="1"/>
</dbReference>
<evidence type="ECO:0000256" key="1">
    <source>
        <dbReference type="ARBA" id="ARBA00022679"/>
    </source>
</evidence>
<evidence type="ECO:0000313" key="5">
    <source>
        <dbReference type="Proteomes" id="UP000184080"/>
    </source>
</evidence>
<gene>
    <name evidence="4" type="ORF">SAMN05444401_3320</name>
</gene>
<evidence type="ECO:0000259" key="3">
    <source>
        <dbReference type="Pfam" id="PF00294"/>
    </source>
</evidence>
<name>A0A1M6KDR7_9CLOT</name>
<dbReference type="PANTHER" id="PTHR10584:SF166">
    <property type="entry name" value="RIBOKINASE"/>
    <property type="match status" value="1"/>
</dbReference>
<dbReference type="InterPro" id="IPR007710">
    <property type="entry name" value="Nucleoside_deoxyribTrfase"/>
</dbReference>
<keyword evidence="2 4" id="KW-0418">Kinase</keyword>
<dbReference type="Pfam" id="PF00294">
    <property type="entry name" value="PfkB"/>
    <property type="match status" value="1"/>
</dbReference>
<evidence type="ECO:0000313" key="4">
    <source>
        <dbReference type="EMBL" id="SHJ56977.1"/>
    </source>
</evidence>
<dbReference type="AlphaFoldDB" id="A0A1M6KDR7"/>
<dbReference type="EMBL" id="FQZO01000006">
    <property type="protein sequence ID" value="SHJ56977.1"/>
    <property type="molecule type" value="Genomic_DNA"/>
</dbReference>
<dbReference type="Gene3D" id="3.40.1190.20">
    <property type="match status" value="1"/>
</dbReference>
<protein>
    <submittedName>
        <fullName evidence="4">Sugar or nucleoside kinase, ribokinase family</fullName>
    </submittedName>
</protein>